<gene>
    <name evidence="5" type="ORF">ABFW12_04915</name>
</gene>
<feature type="region of interest" description="Disordered" evidence="3">
    <location>
        <begin position="188"/>
        <end position="211"/>
    </location>
</feature>
<evidence type="ECO:0000256" key="2">
    <source>
        <dbReference type="ARBA" id="ARBA00023163"/>
    </source>
</evidence>
<evidence type="ECO:0000256" key="3">
    <source>
        <dbReference type="SAM" id="MobiDB-lite"/>
    </source>
</evidence>
<dbReference type="EMBL" id="JBDLOU010000007">
    <property type="protein sequence ID" value="MEX3737569.1"/>
    <property type="molecule type" value="Genomic_DNA"/>
</dbReference>
<dbReference type="InterPro" id="IPR036388">
    <property type="entry name" value="WH-like_DNA-bd_sf"/>
</dbReference>
<feature type="compositionally biased region" description="Acidic residues" evidence="3">
    <location>
        <begin position="195"/>
        <end position="205"/>
    </location>
</feature>
<dbReference type="Gene3D" id="3.30.450.40">
    <property type="match status" value="1"/>
</dbReference>
<evidence type="ECO:0000313" key="5">
    <source>
        <dbReference type="EMBL" id="MEX3737569.1"/>
    </source>
</evidence>
<evidence type="ECO:0000313" key="6">
    <source>
        <dbReference type="Proteomes" id="UP001558474"/>
    </source>
</evidence>
<keyword evidence="2" id="KW-0804">Transcription</keyword>
<dbReference type="InterPro" id="IPR005561">
    <property type="entry name" value="ANTAR"/>
</dbReference>
<feature type="domain" description="ANTAR" evidence="4">
    <location>
        <begin position="106"/>
        <end position="181"/>
    </location>
</feature>
<reference evidence="5 6" key="1">
    <citation type="submission" date="2024-04" db="EMBL/GenBank/DDBJ databases">
        <title>Genomic Markers of Mycobacteria.</title>
        <authorList>
            <person name="Soliman M.S."/>
            <person name="Elkholy A."/>
            <person name="Soliman N.S."/>
            <person name="Abbas A."/>
            <person name="Khayrat S."/>
            <person name="Shawky S."/>
        </authorList>
    </citation>
    <scope>NUCLEOTIDE SEQUENCE [LARGE SCALE GENOMIC DNA]</scope>
    <source>
        <strain evidence="5 6">Egy-CU-AM5</strain>
    </source>
</reference>
<dbReference type="Pfam" id="PF01590">
    <property type="entry name" value="GAF"/>
    <property type="match status" value="1"/>
</dbReference>
<accession>A0ABV3V859</accession>
<dbReference type="Gene3D" id="1.10.10.10">
    <property type="entry name" value="Winged helix-like DNA-binding domain superfamily/Winged helix DNA-binding domain"/>
    <property type="match status" value="1"/>
</dbReference>
<dbReference type="SMART" id="SM01012">
    <property type="entry name" value="ANTAR"/>
    <property type="match status" value="1"/>
</dbReference>
<dbReference type="InterPro" id="IPR029016">
    <property type="entry name" value="GAF-like_dom_sf"/>
</dbReference>
<dbReference type="RefSeq" id="WP_368572507.1">
    <property type="nucleotide sequence ID" value="NZ_JBDLOU010000007.1"/>
</dbReference>
<keyword evidence="1" id="KW-0805">Transcription regulation</keyword>
<dbReference type="Pfam" id="PF03861">
    <property type="entry name" value="ANTAR"/>
    <property type="match status" value="1"/>
</dbReference>
<protein>
    <submittedName>
        <fullName evidence="5">ANTAR domain-containing protein</fullName>
    </submittedName>
</protein>
<evidence type="ECO:0000259" key="4">
    <source>
        <dbReference type="SMART" id="SM01012"/>
    </source>
</evidence>
<sequence>MKVEDVGLEVLRTSDAIAERAEWTQVTLGEGPGVDAIASGGPVVVADLSAPDARWPTFANEAAGIGVAAMYALPLQIGAIQVGVLDLYRDAPAELAAIDFANALAVAEMVTATLLSPDRTDIPIDSIGSVWDQPIGSREVHQATGMIVAQLGVSARDAYVRLQAHAYAHGRLLSEVAHEVVHRRLRFAPGADADPGPDPDPDPDPDPSVTS</sequence>
<comment type="caution">
    <text evidence="5">The sequence shown here is derived from an EMBL/GenBank/DDBJ whole genome shotgun (WGS) entry which is preliminary data.</text>
</comment>
<evidence type="ECO:0000256" key="1">
    <source>
        <dbReference type="ARBA" id="ARBA00023015"/>
    </source>
</evidence>
<dbReference type="InterPro" id="IPR003018">
    <property type="entry name" value="GAF"/>
</dbReference>
<dbReference type="SUPFAM" id="SSF55781">
    <property type="entry name" value="GAF domain-like"/>
    <property type="match status" value="1"/>
</dbReference>
<organism evidence="5 6">
    <name type="scientific">Mycolicibacterium porcinum</name>
    <dbReference type="NCBI Taxonomy" id="39693"/>
    <lineage>
        <taxon>Bacteria</taxon>
        <taxon>Bacillati</taxon>
        <taxon>Actinomycetota</taxon>
        <taxon>Actinomycetes</taxon>
        <taxon>Mycobacteriales</taxon>
        <taxon>Mycobacteriaceae</taxon>
        <taxon>Mycolicibacterium</taxon>
    </lineage>
</organism>
<keyword evidence="6" id="KW-1185">Reference proteome</keyword>
<dbReference type="Proteomes" id="UP001558474">
    <property type="component" value="Unassembled WGS sequence"/>
</dbReference>
<proteinExistence type="predicted"/>
<name>A0ABV3V859_9MYCO</name>